<proteinExistence type="inferred from homology"/>
<keyword evidence="6 9" id="KW-1133">Transmembrane helix</keyword>
<keyword evidence="10" id="KW-0175">Coiled coil</keyword>
<keyword evidence="7 9" id="KW-0406">Ion transport</keyword>
<dbReference type="AlphaFoldDB" id="A0A2A2JNQ0"/>
<evidence type="ECO:0000256" key="8">
    <source>
        <dbReference type="ARBA" id="ARBA00023136"/>
    </source>
</evidence>
<dbReference type="PIRSF" id="PIRSF001293">
    <property type="entry name" value="ATP6V0A1"/>
    <property type="match status" value="1"/>
</dbReference>
<feature type="transmembrane region" description="Helical" evidence="9">
    <location>
        <begin position="608"/>
        <end position="626"/>
    </location>
</feature>
<keyword evidence="4 9" id="KW-0812">Transmembrane</keyword>
<evidence type="ECO:0000256" key="4">
    <source>
        <dbReference type="ARBA" id="ARBA00022692"/>
    </source>
</evidence>
<keyword evidence="8 9" id="KW-0472">Membrane</keyword>
<dbReference type="InterPro" id="IPR026028">
    <property type="entry name" value="V-type_ATPase_116kDa_su_euka"/>
</dbReference>
<sequence>MDSMTSVLVSDESEVSGKSVVAPSSLRKVRSPIGTRTRLPAEADTGRLFTKQDAASRARRHPMTHRSVGRERGVWRSEEVCLAQLLLQPDAAFACVAQLGELGIVQFRDLNPSVSSFQRKYVNEVRRCDELERKLRYLRREMKNEGIELAELAGSEEAHMTLPGDVIDLDVFSTSPPRLALPNIRLTEPFEKLEKELRESNRNEETLKKNHAELIELKHILRKTQGLFEEMDQRRARFVEGRNSTSSHPDEPPLITTVEDDEAIHSREISLHILKLRFVAGVIQRERLLAFEKLLWRVCRGNAFLRTADIDDDGSNPNSSESADRAVFIIFFQGEQLQIKIRKICESFRAHLHPCPETPQERREMSIEVATRIEDLNKVLAQTQQHKHRVLVAASKNLRMWLTKVLKIKFIYHTLNLFSFDVTQRCLIAEVWCPEAELDLVKQTLKRATNESGCQVPSILHKIETNQTLPTFHRTNKFTRGFQNIVDAYGIANYGEINPAPYIMISFPFLFAVMFGDIGHGVLMLAVALFFILKEKQLETANINNEIFQTFFSGRYVILLMGAFSIYTGFMYNEVFAKGSPYPIGVDPVWNLAETNKLIFLNSMKMKMAVLLGIGQMTFGLILSFYNHKYFKSDLDIKFMFIPQMLFLSCIFIYLCLQIIIKWIFFSWKAGSVFGFSYPGASCAPSLLIGLINMLMMKSRPSGFVSENGESISQCHLNYWYPGQELLEKILVCVAVCCIPVMLFVKPFLQFRRHHKMVRSVHTSRNLTVRINMSADEAEIAGTGSEELAKVHTSQTSHNHSQKEFDPSDVLVNQSIQTIEFILGCISHTASYLRLWALSLAHARKNFIF</sequence>
<feature type="transmembrane region" description="Helical" evidence="9">
    <location>
        <begin position="730"/>
        <end position="749"/>
    </location>
</feature>
<dbReference type="GO" id="GO:0046961">
    <property type="term" value="F:proton-transporting ATPase activity, rotational mechanism"/>
    <property type="evidence" value="ECO:0007669"/>
    <property type="project" value="InterPro"/>
</dbReference>
<protein>
    <recommendedName>
        <fullName evidence="9">V-type proton ATPase subunit a</fullName>
    </recommendedName>
</protein>
<evidence type="ECO:0000256" key="10">
    <source>
        <dbReference type="SAM" id="Coils"/>
    </source>
</evidence>
<dbReference type="Pfam" id="PF01496">
    <property type="entry name" value="V_ATPase_I"/>
    <property type="match status" value="2"/>
</dbReference>
<keyword evidence="3 9" id="KW-0813">Transport</keyword>
<feature type="transmembrane region" description="Helical" evidence="9">
    <location>
        <begin position="646"/>
        <end position="666"/>
    </location>
</feature>
<feature type="coiled-coil region" evidence="10">
    <location>
        <begin position="114"/>
        <end position="148"/>
    </location>
</feature>
<feature type="coiled-coil region" evidence="10">
    <location>
        <begin position="190"/>
        <end position="217"/>
    </location>
</feature>
<evidence type="ECO:0000256" key="6">
    <source>
        <dbReference type="ARBA" id="ARBA00022989"/>
    </source>
</evidence>
<comment type="caution">
    <text evidence="11">The sequence shown here is derived from an EMBL/GenBank/DDBJ whole genome shotgun (WGS) entry which is preliminary data.</text>
</comment>
<dbReference type="InterPro" id="IPR002490">
    <property type="entry name" value="V-ATPase_116kDa_su"/>
</dbReference>
<evidence type="ECO:0000256" key="9">
    <source>
        <dbReference type="RuleBase" id="RU361189"/>
    </source>
</evidence>
<dbReference type="GO" id="GO:0051117">
    <property type="term" value="F:ATPase binding"/>
    <property type="evidence" value="ECO:0007669"/>
    <property type="project" value="TreeGrafter"/>
</dbReference>
<comment type="function">
    <text evidence="9">Essential component of the vacuolar proton pump (V-ATPase), a multimeric enzyme that catalyzes the translocation of protons across the membranes. Required for assembly and activity of the V-ATPase.</text>
</comment>
<evidence type="ECO:0000256" key="1">
    <source>
        <dbReference type="ARBA" id="ARBA00004141"/>
    </source>
</evidence>
<evidence type="ECO:0000256" key="5">
    <source>
        <dbReference type="ARBA" id="ARBA00022781"/>
    </source>
</evidence>
<gene>
    <name evidence="11" type="ORF">WR25_24550</name>
</gene>
<dbReference type="EMBL" id="LIAE01010315">
    <property type="protein sequence ID" value="PAV63355.1"/>
    <property type="molecule type" value="Genomic_DNA"/>
</dbReference>
<evidence type="ECO:0000313" key="12">
    <source>
        <dbReference type="Proteomes" id="UP000218231"/>
    </source>
</evidence>
<dbReference type="PANTHER" id="PTHR11629:SF63">
    <property type="entry name" value="V-TYPE PROTON ATPASE SUBUNIT A"/>
    <property type="match status" value="1"/>
</dbReference>
<name>A0A2A2JNQ0_9BILA</name>
<accession>A0A2A2JNQ0</accession>
<feature type="transmembrane region" description="Helical" evidence="9">
    <location>
        <begin position="509"/>
        <end position="533"/>
    </location>
</feature>
<evidence type="ECO:0000256" key="7">
    <source>
        <dbReference type="ARBA" id="ARBA00023065"/>
    </source>
</evidence>
<dbReference type="GO" id="GO:0000220">
    <property type="term" value="C:vacuolar proton-transporting V-type ATPase, V0 domain"/>
    <property type="evidence" value="ECO:0007669"/>
    <property type="project" value="InterPro"/>
</dbReference>
<keyword evidence="12" id="KW-1185">Reference proteome</keyword>
<feature type="transmembrane region" description="Helical" evidence="9">
    <location>
        <begin position="554"/>
        <end position="572"/>
    </location>
</feature>
<organism evidence="11 12">
    <name type="scientific">Diploscapter pachys</name>
    <dbReference type="NCBI Taxonomy" id="2018661"/>
    <lineage>
        <taxon>Eukaryota</taxon>
        <taxon>Metazoa</taxon>
        <taxon>Ecdysozoa</taxon>
        <taxon>Nematoda</taxon>
        <taxon>Chromadorea</taxon>
        <taxon>Rhabditida</taxon>
        <taxon>Rhabditina</taxon>
        <taxon>Rhabditomorpha</taxon>
        <taxon>Rhabditoidea</taxon>
        <taxon>Rhabditidae</taxon>
        <taxon>Diploscapter</taxon>
    </lineage>
</organism>
<evidence type="ECO:0000256" key="2">
    <source>
        <dbReference type="ARBA" id="ARBA00009904"/>
    </source>
</evidence>
<comment type="similarity">
    <text evidence="2 9">Belongs to the V-ATPase 116 kDa subunit family.</text>
</comment>
<dbReference type="STRING" id="2018661.A0A2A2JNQ0"/>
<dbReference type="OrthoDB" id="10264220at2759"/>
<dbReference type="Proteomes" id="UP000218231">
    <property type="component" value="Unassembled WGS sequence"/>
</dbReference>
<keyword evidence="5 9" id="KW-0375">Hydrogen ion transport</keyword>
<dbReference type="GO" id="GO:0007035">
    <property type="term" value="P:vacuolar acidification"/>
    <property type="evidence" value="ECO:0007669"/>
    <property type="project" value="TreeGrafter"/>
</dbReference>
<dbReference type="GO" id="GO:0005886">
    <property type="term" value="C:plasma membrane"/>
    <property type="evidence" value="ECO:0007669"/>
    <property type="project" value="TreeGrafter"/>
</dbReference>
<reference evidence="11 12" key="1">
    <citation type="journal article" date="2017" name="Curr. Biol.">
        <title>Genome architecture and evolution of a unichromosomal asexual nematode.</title>
        <authorList>
            <person name="Fradin H."/>
            <person name="Zegar C."/>
            <person name="Gutwein M."/>
            <person name="Lucas J."/>
            <person name="Kovtun M."/>
            <person name="Corcoran D."/>
            <person name="Baugh L.R."/>
            <person name="Kiontke K."/>
            <person name="Gunsalus K."/>
            <person name="Fitch D.H."/>
            <person name="Piano F."/>
        </authorList>
    </citation>
    <scope>NUCLEOTIDE SEQUENCE [LARGE SCALE GENOMIC DNA]</scope>
    <source>
        <strain evidence="11">PF1309</strain>
    </source>
</reference>
<dbReference type="PANTHER" id="PTHR11629">
    <property type="entry name" value="VACUOLAR PROTON ATPASES"/>
    <property type="match status" value="1"/>
</dbReference>
<evidence type="ECO:0000256" key="3">
    <source>
        <dbReference type="ARBA" id="ARBA00022448"/>
    </source>
</evidence>
<comment type="subcellular location">
    <subcellularLocation>
        <location evidence="1">Membrane</location>
        <topology evidence="1">Multi-pass membrane protein</topology>
    </subcellularLocation>
</comment>
<evidence type="ECO:0000313" key="11">
    <source>
        <dbReference type="EMBL" id="PAV63355.1"/>
    </source>
</evidence>